<feature type="region of interest" description="Disordered" evidence="1">
    <location>
        <begin position="44"/>
        <end position="65"/>
    </location>
</feature>
<name>L9XHT5_9EURY</name>
<protein>
    <submittedName>
        <fullName evidence="2">Uncharacterized protein</fullName>
    </submittedName>
</protein>
<evidence type="ECO:0000256" key="1">
    <source>
        <dbReference type="SAM" id="MobiDB-lite"/>
    </source>
</evidence>
<comment type="caution">
    <text evidence="2">The sequence shown here is derived from an EMBL/GenBank/DDBJ whole genome shotgun (WGS) entry which is preliminary data.</text>
</comment>
<evidence type="ECO:0000313" key="2">
    <source>
        <dbReference type="EMBL" id="ELY61275.1"/>
    </source>
</evidence>
<dbReference type="EMBL" id="AOHZ01000012">
    <property type="protein sequence ID" value="ELY61275.1"/>
    <property type="molecule type" value="Genomic_DNA"/>
</dbReference>
<organism evidence="2 3">
    <name type="scientific">Natronolimnohabitans innermongolicus JCM 12255</name>
    <dbReference type="NCBI Taxonomy" id="1227499"/>
    <lineage>
        <taxon>Archaea</taxon>
        <taxon>Methanobacteriati</taxon>
        <taxon>Methanobacteriota</taxon>
        <taxon>Stenosarchaea group</taxon>
        <taxon>Halobacteria</taxon>
        <taxon>Halobacteriales</taxon>
        <taxon>Natrialbaceae</taxon>
        <taxon>Natronolimnohabitans</taxon>
    </lineage>
</organism>
<evidence type="ECO:0000313" key="3">
    <source>
        <dbReference type="Proteomes" id="UP000011602"/>
    </source>
</evidence>
<proteinExistence type="predicted"/>
<sequence length="65" mass="7530">MIGYSYRTIRQVVDWLEGFVRHTYGKLEVESDFADSVLENDERTFTPNSSPRLPAFSRKISRSSS</sequence>
<dbReference type="Proteomes" id="UP000011602">
    <property type="component" value="Unassembled WGS sequence"/>
</dbReference>
<gene>
    <name evidence="2" type="ORF">C493_02306</name>
</gene>
<accession>L9XHT5</accession>
<dbReference type="AlphaFoldDB" id="L9XHT5"/>
<keyword evidence="3" id="KW-1185">Reference proteome</keyword>
<reference evidence="2 3" key="1">
    <citation type="journal article" date="2014" name="PLoS Genet.">
        <title>Phylogenetically driven sequencing of extremely halophilic archaea reveals strategies for static and dynamic osmo-response.</title>
        <authorList>
            <person name="Becker E.A."/>
            <person name="Seitzer P.M."/>
            <person name="Tritt A."/>
            <person name="Larsen D."/>
            <person name="Krusor M."/>
            <person name="Yao A.I."/>
            <person name="Wu D."/>
            <person name="Madern D."/>
            <person name="Eisen J.A."/>
            <person name="Darling A.E."/>
            <person name="Facciotti M.T."/>
        </authorList>
    </citation>
    <scope>NUCLEOTIDE SEQUENCE [LARGE SCALE GENOMIC DNA]</scope>
    <source>
        <strain evidence="2 3">JCM 12255</strain>
    </source>
</reference>